<evidence type="ECO:0000256" key="2">
    <source>
        <dbReference type="ARBA" id="ARBA00023242"/>
    </source>
</evidence>
<comment type="function">
    <text evidence="3">RNA-binding protein involved in pre-mRNA splicing.</text>
</comment>
<feature type="region of interest" description="Disordered" evidence="4">
    <location>
        <begin position="24"/>
        <end position="85"/>
    </location>
</feature>
<comment type="subcellular location">
    <subcellularLocation>
        <location evidence="1 3">Nucleus</location>
    </subcellularLocation>
</comment>
<dbReference type="GO" id="GO:0005681">
    <property type="term" value="C:spliceosomal complex"/>
    <property type="evidence" value="ECO:0007669"/>
    <property type="project" value="TreeGrafter"/>
</dbReference>
<dbReference type="PANTHER" id="PTHR15818">
    <property type="entry name" value="G PATCH AND KOW-CONTAINING"/>
    <property type="match status" value="1"/>
</dbReference>
<dbReference type="Pfam" id="PF12656">
    <property type="entry name" value="G-patch_2"/>
    <property type="match status" value="1"/>
</dbReference>
<comment type="caution">
    <text evidence="6">The sequence shown here is derived from an EMBL/GenBank/DDBJ whole genome shotgun (WGS) entry which is preliminary data.</text>
</comment>
<keyword evidence="7" id="KW-1185">Reference proteome</keyword>
<feature type="domain" description="Spp2/MOS2 G-patch" evidence="5">
    <location>
        <begin position="132"/>
        <end position="161"/>
    </location>
</feature>
<evidence type="ECO:0000259" key="5">
    <source>
        <dbReference type="Pfam" id="PF12656"/>
    </source>
</evidence>
<dbReference type="GO" id="GO:0000398">
    <property type="term" value="P:mRNA splicing, via spliceosome"/>
    <property type="evidence" value="ECO:0007669"/>
    <property type="project" value="UniProtKB-UniRule"/>
</dbReference>
<gene>
    <name evidence="6" type="primary">Gpkow_1</name>
    <name evidence="6" type="ORF">DRYBRU_R14667</name>
</gene>
<dbReference type="OrthoDB" id="5577072at2759"/>
<comment type="similarity">
    <text evidence="3">Belongs to the MOS2 family.</text>
</comment>
<organism evidence="6 7">
    <name type="scientific">Drymodes brunneopygia</name>
    <dbReference type="NCBI Taxonomy" id="626378"/>
    <lineage>
        <taxon>Eukaryota</taxon>
        <taxon>Metazoa</taxon>
        <taxon>Chordata</taxon>
        <taxon>Craniata</taxon>
        <taxon>Vertebrata</taxon>
        <taxon>Euteleostomi</taxon>
        <taxon>Archelosauria</taxon>
        <taxon>Archosauria</taxon>
        <taxon>Dinosauria</taxon>
        <taxon>Saurischia</taxon>
        <taxon>Theropoda</taxon>
        <taxon>Coelurosauria</taxon>
        <taxon>Aves</taxon>
        <taxon>Neognathae</taxon>
        <taxon>Neoaves</taxon>
        <taxon>Telluraves</taxon>
        <taxon>Australaves</taxon>
        <taxon>Passeriformes</taxon>
        <taxon>Petroicidae</taxon>
        <taxon>Drymodes</taxon>
    </lineage>
</organism>
<sequence length="163" mass="17480">APCRKMAAGSGTDPDTDFLTALEDQELLSTRPAPPPLKEQVIPLVPPHSWRNPERPCTDIRPTPATDDTPSTDPPPARAVPGPSSVEAQVMQELLQEVQQNQEQPEGGLGLPIAIPLQLPDKDVATGLLPTPQNYEAVPVGLFRLAMLWGTGWSQGQGIGHTF</sequence>
<name>A0A7L3KB33_9PASS</name>
<keyword evidence="2 3" id="KW-0539">Nucleus</keyword>
<accession>A0A7L3KB33</accession>
<evidence type="ECO:0000256" key="1">
    <source>
        <dbReference type="ARBA" id="ARBA00004123"/>
    </source>
</evidence>
<feature type="compositionally biased region" description="Low complexity" evidence="4">
    <location>
        <begin position="61"/>
        <end position="71"/>
    </location>
</feature>
<dbReference type="InterPro" id="IPR045166">
    <property type="entry name" value="Spp2-like"/>
</dbReference>
<dbReference type="EMBL" id="VZTZ01021311">
    <property type="protein sequence ID" value="NXU38755.1"/>
    <property type="molecule type" value="Genomic_DNA"/>
</dbReference>
<protein>
    <recommendedName>
        <fullName evidence="3">G-patch domain and KOW motifs-containing protein</fullName>
    </recommendedName>
</protein>
<dbReference type="AlphaFoldDB" id="A0A7L3KB33"/>
<evidence type="ECO:0000313" key="7">
    <source>
        <dbReference type="Proteomes" id="UP000525319"/>
    </source>
</evidence>
<dbReference type="PANTHER" id="PTHR15818:SF2">
    <property type="entry name" value="G-PATCH DOMAIN AND KOW MOTIFS-CONTAINING PROTEIN"/>
    <property type="match status" value="1"/>
</dbReference>
<keyword evidence="3" id="KW-0507">mRNA processing</keyword>
<evidence type="ECO:0000256" key="3">
    <source>
        <dbReference type="RuleBase" id="RU369096"/>
    </source>
</evidence>
<dbReference type="Proteomes" id="UP000525319">
    <property type="component" value="Unassembled WGS sequence"/>
</dbReference>
<reference evidence="6 7" key="1">
    <citation type="submission" date="2019-09" db="EMBL/GenBank/DDBJ databases">
        <title>Bird 10,000 Genomes (B10K) Project - Family phase.</title>
        <authorList>
            <person name="Zhang G."/>
        </authorList>
    </citation>
    <scope>NUCLEOTIDE SEQUENCE [LARGE SCALE GENOMIC DNA]</scope>
    <source>
        <strain evidence="6">B10K-DU-030-03</strain>
    </source>
</reference>
<keyword evidence="3" id="KW-0508">mRNA splicing</keyword>
<evidence type="ECO:0000256" key="4">
    <source>
        <dbReference type="SAM" id="MobiDB-lite"/>
    </source>
</evidence>
<evidence type="ECO:0000313" key="6">
    <source>
        <dbReference type="EMBL" id="NXU38755.1"/>
    </source>
</evidence>
<feature type="non-terminal residue" evidence="6">
    <location>
        <position position="163"/>
    </location>
</feature>
<feature type="non-terminal residue" evidence="6">
    <location>
        <position position="1"/>
    </location>
</feature>
<proteinExistence type="inferred from homology"/>
<dbReference type="InterPro" id="IPR026822">
    <property type="entry name" value="Spp2/MOS2_G-patch"/>
</dbReference>